<evidence type="ECO:0000256" key="1">
    <source>
        <dbReference type="SAM" id="MobiDB-lite"/>
    </source>
</evidence>
<feature type="non-terminal residue" evidence="2">
    <location>
        <position position="147"/>
    </location>
</feature>
<feature type="region of interest" description="Disordered" evidence="1">
    <location>
        <begin position="1"/>
        <end position="20"/>
    </location>
</feature>
<proteinExistence type="predicted"/>
<keyword evidence="3" id="KW-1185">Reference proteome</keyword>
<comment type="caution">
    <text evidence="2">The sequence shown here is derived from an EMBL/GenBank/DDBJ whole genome shotgun (WGS) entry which is preliminary data.</text>
</comment>
<dbReference type="Proteomes" id="UP000553632">
    <property type="component" value="Unassembled WGS sequence"/>
</dbReference>
<dbReference type="AlphaFoldDB" id="A0A7J6RNR6"/>
<name>A0A7J6RNR6_PEROL</name>
<sequence length="147" mass="15725">EKQVEASMHNVDRTSGASSMMTRLVNMARGVGTSGEKLGVEAQGDLSGLVDTEAREYEEVEDALVDDTNGFKSELKLDKAHSDEDLLAHKTEVARGDSAITGRLGEGSLALGDQASRTGNVLGYNAQAARRYQEAVESEEHITGDEL</sequence>
<feature type="non-terminal residue" evidence="2">
    <location>
        <position position="1"/>
    </location>
</feature>
<dbReference type="EMBL" id="JABANO010024170">
    <property type="protein sequence ID" value="KAF4722328.1"/>
    <property type="molecule type" value="Genomic_DNA"/>
</dbReference>
<evidence type="ECO:0000313" key="3">
    <source>
        <dbReference type="Proteomes" id="UP000553632"/>
    </source>
</evidence>
<accession>A0A7J6RNR6</accession>
<organism evidence="2 3">
    <name type="scientific">Perkinsus olseni</name>
    <name type="common">Perkinsus atlanticus</name>
    <dbReference type="NCBI Taxonomy" id="32597"/>
    <lineage>
        <taxon>Eukaryota</taxon>
        <taxon>Sar</taxon>
        <taxon>Alveolata</taxon>
        <taxon>Perkinsozoa</taxon>
        <taxon>Perkinsea</taxon>
        <taxon>Perkinsida</taxon>
        <taxon>Perkinsidae</taxon>
        <taxon>Perkinsus</taxon>
    </lineage>
</organism>
<gene>
    <name evidence="2" type="ORF">FOZ63_017589</name>
</gene>
<protein>
    <submittedName>
        <fullName evidence="2">Uncharacterized protein</fullName>
    </submittedName>
</protein>
<evidence type="ECO:0000313" key="2">
    <source>
        <dbReference type="EMBL" id="KAF4722328.1"/>
    </source>
</evidence>
<reference evidence="2 3" key="1">
    <citation type="submission" date="2020-04" db="EMBL/GenBank/DDBJ databases">
        <title>Perkinsus olseni comparative genomics.</title>
        <authorList>
            <person name="Bogema D.R."/>
        </authorList>
    </citation>
    <scope>NUCLEOTIDE SEQUENCE [LARGE SCALE GENOMIC DNA]</scope>
    <source>
        <strain evidence="2 3">ATCC PRA-207</strain>
    </source>
</reference>